<sequence length="31" mass="3586">MQFNLVTLLVLVLLLFLLFRGFSIGKAFGWE</sequence>
<evidence type="ECO:0000313" key="2">
    <source>
        <dbReference type="Proteomes" id="UP001060919"/>
    </source>
</evidence>
<gene>
    <name evidence="1" type="ORF">AsAng_0008110</name>
</gene>
<accession>A0A916DNT7</accession>
<evidence type="ECO:0000313" key="1">
    <source>
        <dbReference type="EMBL" id="BDS10104.1"/>
    </source>
</evidence>
<reference evidence="1" key="1">
    <citation type="submission" date="2022-09" db="EMBL/GenBank/DDBJ databases">
        <title>Aureispira anguillicida sp. nov., isolated from Leptocephalus of Japanese eel Anguilla japonica.</title>
        <authorList>
            <person name="Yuasa K."/>
            <person name="Mekata T."/>
            <person name="Ikunari K."/>
        </authorList>
    </citation>
    <scope>NUCLEOTIDE SEQUENCE</scope>
    <source>
        <strain evidence="1">EL160426</strain>
    </source>
</reference>
<keyword evidence="2" id="KW-1185">Reference proteome</keyword>
<dbReference type="Proteomes" id="UP001060919">
    <property type="component" value="Chromosome"/>
</dbReference>
<dbReference type="EMBL" id="AP026867">
    <property type="protein sequence ID" value="BDS10104.1"/>
    <property type="molecule type" value="Genomic_DNA"/>
</dbReference>
<dbReference type="AlphaFoldDB" id="A0A916DNT7"/>
<protein>
    <submittedName>
        <fullName evidence="1">Uncharacterized protein</fullName>
    </submittedName>
</protein>
<name>A0A916DNT7_9BACT</name>
<proteinExistence type="predicted"/>
<dbReference type="KEGG" id="aup:AsAng_0008110"/>
<organism evidence="1 2">
    <name type="scientific">Aureispira anguillae</name>
    <dbReference type="NCBI Taxonomy" id="2864201"/>
    <lineage>
        <taxon>Bacteria</taxon>
        <taxon>Pseudomonadati</taxon>
        <taxon>Bacteroidota</taxon>
        <taxon>Saprospiria</taxon>
        <taxon>Saprospirales</taxon>
        <taxon>Saprospiraceae</taxon>
        <taxon>Aureispira</taxon>
    </lineage>
</organism>